<dbReference type="Proteomes" id="UP001642484">
    <property type="component" value="Unassembled WGS sequence"/>
</dbReference>
<evidence type="ECO:0000313" key="2">
    <source>
        <dbReference type="Proteomes" id="UP001642484"/>
    </source>
</evidence>
<comment type="caution">
    <text evidence="1">The sequence shown here is derived from an EMBL/GenBank/DDBJ whole genome shotgun (WGS) entry which is preliminary data.</text>
</comment>
<sequence length="176" mass="19846">VMTIRDPLEMVVSSYCYHHRGAEPSNSIAQGMVEMGPKEGIPEMARRMLRTVRGMVANFQERKESEMYVSHFERMTGSSPGFNQTVQEMLDFLFGDEVSDDFKRRALDAAVHEDLNRGELGYSFDAKQGTKVNHTSDDSELDAARSYLPLVDQEVLEEYKEIQKALGYAVGSPALK</sequence>
<proteinExistence type="predicted"/>
<keyword evidence="2" id="KW-1185">Reference proteome</keyword>
<dbReference type="EMBL" id="CAXAMN010003202">
    <property type="protein sequence ID" value="CAK9003385.1"/>
    <property type="molecule type" value="Genomic_DNA"/>
</dbReference>
<reference evidence="1 2" key="1">
    <citation type="submission" date="2024-02" db="EMBL/GenBank/DDBJ databases">
        <authorList>
            <person name="Chen Y."/>
            <person name="Shah S."/>
            <person name="Dougan E. K."/>
            <person name="Thang M."/>
            <person name="Chan C."/>
        </authorList>
    </citation>
    <scope>NUCLEOTIDE SEQUENCE [LARGE SCALE GENOMIC DNA]</scope>
</reference>
<feature type="non-terminal residue" evidence="1">
    <location>
        <position position="1"/>
    </location>
</feature>
<dbReference type="Gene3D" id="3.40.50.300">
    <property type="entry name" value="P-loop containing nucleotide triphosphate hydrolases"/>
    <property type="match status" value="1"/>
</dbReference>
<name>A0ABP0IPT9_9DINO</name>
<dbReference type="InterPro" id="IPR027417">
    <property type="entry name" value="P-loop_NTPase"/>
</dbReference>
<accession>A0ABP0IPT9</accession>
<protein>
    <recommendedName>
        <fullName evidence="3">Sulfotransferase</fullName>
    </recommendedName>
</protein>
<organism evidence="1 2">
    <name type="scientific">Durusdinium trenchii</name>
    <dbReference type="NCBI Taxonomy" id="1381693"/>
    <lineage>
        <taxon>Eukaryota</taxon>
        <taxon>Sar</taxon>
        <taxon>Alveolata</taxon>
        <taxon>Dinophyceae</taxon>
        <taxon>Suessiales</taxon>
        <taxon>Symbiodiniaceae</taxon>
        <taxon>Durusdinium</taxon>
    </lineage>
</organism>
<evidence type="ECO:0000313" key="1">
    <source>
        <dbReference type="EMBL" id="CAK9003385.1"/>
    </source>
</evidence>
<gene>
    <name evidence="1" type="ORF">CCMP2556_LOCUS7266</name>
</gene>
<evidence type="ECO:0008006" key="3">
    <source>
        <dbReference type="Google" id="ProtNLM"/>
    </source>
</evidence>